<accession>A0A553RLF8</accession>
<dbReference type="PANTHER" id="PTHR12207">
    <property type="entry name" value="V-SET AND TRANSMEMBRANE DOMAIN-CONTAINING PROTEIN"/>
    <property type="match status" value="1"/>
</dbReference>
<keyword evidence="2" id="KW-1015">Disulfide bond</keyword>
<evidence type="ECO:0000259" key="4">
    <source>
        <dbReference type="PROSITE" id="PS50835"/>
    </source>
</evidence>
<evidence type="ECO:0000256" key="1">
    <source>
        <dbReference type="ARBA" id="ARBA00022729"/>
    </source>
</evidence>
<dbReference type="Pfam" id="PF07686">
    <property type="entry name" value="V-set"/>
    <property type="match status" value="1"/>
</dbReference>
<dbReference type="InterPro" id="IPR013783">
    <property type="entry name" value="Ig-like_fold"/>
</dbReference>
<dbReference type="FunFam" id="2.60.40.10:FF:001953">
    <property type="entry name" value="V-set and transmembrane domain containing 4b"/>
    <property type="match status" value="1"/>
</dbReference>
<feature type="domain" description="Ig-like" evidence="4">
    <location>
        <begin position="5"/>
        <end position="132"/>
    </location>
</feature>
<gene>
    <name evidence="5" type="ORF">DNTS_033178</name>
</gene>
<dbReference type="GO" id="GO:0016020">
    <property type="term" value="C:membrane"/>
    <property type="evidence" value="ECO:0007669"/>
    <property type="project" value="TreeGrafter"/>
</dbReference>
<dbReference type="InterPro" id="IPR036179">
    <property type="entry name" value="Ig-like_dom_sf"/>
</dbReference>
<dbReference type="SMART" id="SM00409">
    <property type="entry name" value="IG"/>
    <property type="match status" value="1"/>
</dbReference>
<comment type="caution">
    <text evidence="5">The sequence shown here is derived from an EMBL/GenBank/DDBJ whole genome shotgun (WGS) entry which is preliminary data.</text>
</comment>
<dbReference type="SMART" id="SM00406">
    <property type="entry name" value="IGv"/>
    <property type="match status" value="1"/>
</dbReference>
<name>A0A553RLF8_9TELE</name>
<feature type="non-terminal residue" evidence="5">
    <location>
        <position position="1"/>
    </location>
</feature>
<dbReference type="STRING" id="623744.A0A553RLF8"/>
<keyword evidence="6" id="KW-1185">Reference proteome</keyword>
<proteinExistence type="predicted"/>
<dbReference type="PROSITE" id="PS50835">
    <property type="entry name" value="IG_LIKE"/>
    <property type="match status" value="1"/>
</dbReference>
<keyword evidence="1" id="KW-0732">Signal</keyword>
<sequence>VSSAINATVSPSPFTVVSEGANITLSCQVSQRKRSASLPVVRWIFQPDSGGEELLVARVNMQKAKFYGNYTKSFPKPKMKLTVVKQGKIYNLLILNVSKGDRGMYFCRVQEFKRHRERWKASSNSSSSTHLRGSCRAPSVILNTHRAKI</sequence>
<dbReference type="AlphaFoldDB" id="A0A553RLF8"/>
<dbReference type="EMBL" id="SRMA01016638">
    <property type="protein sequence ID" value="TRZ03019.1"/>
    <property type="molecule type" value="Genomic_DNA"/>
</dbReference>
<dbReference type="Proteomes" id="UP000316079">
    <property type="component" value="Unassembled WGS sequence"/>
</dbReference>
<keyword evidence="3" id="KW-0393">Immunoglobulin domain</keyword>
<evidence type="ECO:0000313" key="5">
    <source>
        <dbReference type="EMBL" id="TRZ03019.1"/>
    </source>
</evidence>
<dbReference type="InterPro" id="IPR051102">
    <property type="entry name" value="IgSF_V-set/TM_domain"/>
</dbReference>
<evidence type="ECO:0000256" key="3">
    <source>
        <dbReference type="ARBA" id="ARBA00023319"/>
    </source>
</evidence>
<evidence type="ECO:0000313" key="6">
    <source>
        <dbReference type="Proteomes" id="UP000316079"/>
    </source>
</evidence>
<dbReference type="PANTHER" id="PTHR12207:SF26">
    <property type="entry name" value="V-SET AND TRANSMEMBRANE DOMAIN-CONTAINING PROTEIN 4"/>
    <property type="match status" value="1"/>
</dbReference>
<dbReference type="InterPro" id="IPR003599">
    <property type="entry name" value="Ig_sub"/>
</dbReference>
<dbReference type="Gene3D" id="2.60.40.10">
    <property type="entry name" value="Immunoglobulins"/>
    <property type="match status" value="1"/>
</dbReference>
<dbReference type="OrthoDB" id="8885867at2759"/>
<dbReference type="InterPro" id="IPR013106">
    <property type="entry name" value="Ig_V-set"/>
</dbReference>
<evidence type="ECO:0000256" key="2">
    <source>
        <dbReference type="ARBA" id="ARBA00023157"/>
    </source>
</evidence>
<protein>
    <recommendedName>
        <fullName evidence="4">Ig-like domain-containing protein</fullName>
    </recommendedName>
</protein>
<organism evidence="5 6">
    <name type="scientific">Danionella cerebrum</name>
    <dbReference type="NCBI Taxonomy" id="2873325"/>
    <lineage>
        <taxon>Eukaryota</taxon>
        <taxon>Metazoa</taxon>
        <taxon>Chordata</taxon>
        <taxon>Craniata</taxon>
        <taxon>Vertebrata</taxon>
        <taxon>Euteleostomi</taxon>
        <taxon>Actinopterygii</taxon>
        <taxon>Neopterygii</taxon>
        <taxon>Teleostei</taxon>
        <taxon>Ostariophysi</taxon>
        <taxon>Cypriniformes</taxon>
        <taxon>Danionidae</taxon>
        <taxon>Danioninae</taxon>
        <taxon>Danionella</taxon>
    </lineage>
</organism>
<dbReference type="SUPFAM" id="SSF48726">
    <property type="entry name" value="Immunoglobulin"/>
    <property type="match status" value="1"/>
</dbReference>
<reference evidence="5 6" key="1">
    <citation type="journal article" date="2019" name="Sci. Data">
        <title>Hybrid genome assembly and annotation of Danionella translucida.</title>
        <authorList>
            <person name="Kadobianskyi M."/>
            <person name="Schulze L."/>
            <person name="Schuelke M."/>
            <person name="Judkewitz B."/>
        </authorList>
    </citation>
    <scope>NUCLEOTIDE SEQUENCE [LARGE SCALE GENOMIC DNA]</scope>
    <source>
        <strain evidence="5 6">Bolton</strain>
    </source>
</reference>
<dbReference type="InterPro" id="IPR007110">
    <property type="entry name" value="Ig-like_dom"/>
</dbReference>